<dbReference type="WBParaSite" id="PDA_v2.g6430.t1">
    <property type="protein sequence ID" value="PDA_v2.g6430.t1"/>
    <property type="gene ID" value="PDA_v2.g6430"/>
</dbReference>
<accession>A0A914QSD3</accession>
<keyword evidence="1" id="KW-1185">Reference proteome</keyword>
<evidence type="ECO:0000313" key="2">
    <source>
        <dbReference type="WBParaSite" id="PDA_v2.g6430.t1"/>
    </source>
</evidence>
<protein>
    <submittedName>
        <fullName evidence="2">Uncharacterized protein</fullName>
    </submittedName>
</protein>
<organism evidence="1 2">
    <name type="scientific">Panagrolaimus davidi</name>
    <dbReference type="NCBI Taxonomy" id="227884"/>
    <lineage>
        <taxon>Eukaryota</taxon>
        <taxon>Metazoa</taxon>
        <taxon>Ecdysozoa</taxon>
        <taxon>Nematoda</taxon>
        <taxon>Chromadorea</taxon>
        <taxon>Rhabditida</taxon>
        <taxon>Tylenchina</taxon>
        <taxon>Panagrolaimomorpha</taxon>
        <taxon>Panagrolaimoidea</taxon>
        <taxon>Panagrolaimidae</taxon>
        <taxon>Panagrolaimus</taxon>
    </lineage>
</organism>
<sequence>MSDAFAPISASTNDNYFVLITAVPNLMTVMAFGNKSKSLITKFDVTPDNAMAFEEAVENIFDEKCQAIVLHIFNFKPIGYPHVMKFAYELRVKFSDKRIYSFFYSGQSLFISRLLISAKIKSTKNDVIICIKVRDDQLLITEYLFTDAGYKQIREDVITKAVDEPALDLREKILKETKPKHIVVYAVSMELPIMKKLKKNVFPEEKIHCLDKSIRKDSIMQTMKISKYVRDRKIIKYHVISKCAKDYAVCFQNNDVPIFTASAGDTLPIIKSECAFRDAFDMEVCGFDADTLKKRVIYTYYTSKEDCQNRHRSKLDFYVDYESFAVVRNTPVIVDIILELPIKLDDALERKIPVIIFCDNYSVICAVKEGDVQYSFLDGWNGIYGHDAAMYVDGLHHFFGIEAKNMIKENPSQGFSNLIEMMSVDNLYRYDNPVFINDENSEPSGQIHRRENIVCFYMAKLLEEHFKVIRDETGNKIDEVAFWPVFTEDTFFKERLHLCLKSFEDIKILFLHFDLPE</sequence>
<proteinExistence type="predicted"/>
<name>A0A914QSD3_9BILA</name>
<reference evidence="2" key="1">
    <citation type="submission" date="2022-11" db="UniProtKB">
        <authorList>
            <consortium name="WormBaseParasite"/>
        </authorList>
    </citation>
    <scope>IDENTIFICATION</scope>
</reference>
<dbReference type="AlphaFoldDB" id="A0A914QSD3"/>
<dbReference type="Proteomes" id="UP000887578">
    <property type="component" value="Unplaced"/>
</dbReference>
<evidence type="ECO:0000313" key="1">
    <source>
        <dbReference type="Proteomes" id="UP000887578"/>
    </source>
</evidence>